<dbReference type="SUPFAM" id="SSF50630">
    <property type="entry name" value="Acid proteases"/>
    <property type="match status" value="1"/>
</dbReference>
<evidence type="ECO:0000313" key="2">
    <source>
        <dbReference type="Proteomes" id="UP000257109"/>
    </source>
</evidence>
<reference evidence="1" key="1">
    <citation type="submission" date="2018-05" db="EMBL/GenBank/DDBJ databases">
        <title>Draft genome of Mucuna pruriens seed.</title>
        <authorList>
            <person name="Nnadi N.E."/>
            <person name="Vos R."/>
            <person name="Hasami M.H."/>
            <person name="Devisetty U.K."/>
            <person name="Aguiy J.C."/>
        </authorList>
    </citation>
    <scope>NUCLEOTIDE SEQUENCE [LARGE SCALE GENOMIC DNA]</scope>
    <source>
        <strain evidence="1">JCA_2017</strain>
    </source>
</reference>
<dbReference type="AlphaFoldDB" id="A0A371EU56"/>
<comment type="caution">
    <text evidence="1">The sequence shown here is derived from an EMBL/GenBank/DDBJ whole genome shotgun (WGS) entry which is preliminary data.</text>
</comment>
<dbReference type="Proteomes" id="UP000257109">
    <property type="component" value="Unassembled WGS sequence"/>
</dbReference>
<dbReference type="Gene3D" id="2.40.70.10">
    <property type="entry name" value="Acid Proteases"/>
    <property type="match status" value="1"/>
</dbReference>
<evidence type="ECO:0008006" key="3">
    <source>
        <dbReference type="Google" id="ProtNLM"/>
    </source>
</evidence>
<dbReference type="CDD" id="cd00303">
    <property type="entry name" value="retropepsin_like"/>
    <property type="match status" value="1"/>
</dbReference>
<accession>A0A371EU56</accession>
<feature type="non-terminal residue" evidence="1">
    <location>
        <position position="1"/>
    </location>
</feature>
<proteinExistence type="predicted"/>
<sequence length="270" mass="30434">MLNDRNMIDVASGGALMDKNSTVARNLISNMADSQSLKNRITKLTSLPLDNTILVHKPKCVALVLLLSIQLMHAPCCKKLNQIVLNGQQYGGQYYRNPQDQYSNMRYGSHPAQLVMPKKCNDLDTFFVPCTIGKCSFDVMMDLGTTINVMPSLVYKSLRLGALEPTNIVIQPANRNIAHPLGIVEDVLVQVSDMIFPTDFYVLDMKDELSSKGPTLILGRSFLKTTRTNIDVHTRTLFMEFGDNRVNYTIFDIMKHLIENHSIFYLDVID</sequence>
<gene>
    <name evidence="1" type="ORF">CR513_51400</name>
</gene>
<protein>
    <recommendedName>
        <fullName evidence="3">Aspartic peptidase DDI1-type domain-containing protein</fullName>
    </recommendedName>
</protein>
<dbReference type="PANTHER" id="PTHR33067:SF9">
    <property type="entry name" value="RNA-DIRECTED DNA POLYMERASE"/>
    <property type="match status" value="1"/>
</dbReference>
<dbReference type="OrthoDB" id="1734538at2759"/>
<organism evidence="1 2">
    <name type="scientific">Mucuna pruriens</name>
    <name type="common">Velvet bean</name>
    <name type="synonym">Dolichos pruriens</name>
    <dbReference type="NCBI Taxonomy" id="157652"/>
    <lineage>
        <taxon>Eukaryota</taxon>
        <taxon>Viridiplantae</taxon>
        <taxon>Streptophyta</taxon>
        <taxon>Embryophyta</taxon>
        <taxon>Tracheophyta</taxon>
        <taxon>Spermatophyta</taxon>
        <taxon>Magnoliopsida</taxon>
        <taxon>eudicotyledons</taxon>
        <taxon>Gunneridae</taxon>
        <taxon>Pentapetalae</taxon>
        <taxon>rosids</taxon>
        <taxon>fabids</taxon>
        <taxon>Fabales</taxon>
        <taxon>Fabaceae</taxon>
        <taxon>Papilionoideae</taxon>
        <taxon>50 kb inversion clade</taxon>
        <taxon>NPAAA clade</taxon>
        <taxon>indigoferoid/millettioid clade</taxon>
        <taxon>Phaseoleae</taxon>
        <taxon>Mucuna</taxon>
    </lineage>
</organism>
<keyword evidence="2" id="KW-1185">Reference proteome</keyword>
<dbReference type="PANTHER" id="PTHR33067">
    <property type="entry name" value="RNA-DIRECTED DNA POLYMERASE-RELATED"/>
    <property type="match status" value="1"/>
</dbReference>
<dbReference type="EMBL" id="QJKJ01012094">
    <property type="protein sequence ID" value="RDX69479.1"/>
    <property type="molecule type" value="Genomic_DNA"/>
</dbReference>
<name>A0A371EU56_MUCPR</name>
<dbReference type="InterPro" id="IPR021109">
    <property type="entry name" value="Peptidase_aspartic_dom_sf"/>
</dbReference>
<evidence type="ECO:0000313" key="1">
    <source>
        <dbReference type="EMBL" id="RDX69479.1"/>
    </source>
</evidence>